<keyword evidence="4 8" id="KW-0812">Transmembrane</keyword>
<dbReference type="FunFam" id="1.10.3730.20:FF:000001">
    <property type="entry name" value="Quaternary ammonium compound resistance transporter SugE"/>
    <property type="match status" value="1"/>
</dbReference>
<keyword evidence="11" id="KW-1185">Reference proteome</keyword>
<accession>A0A1G9SVM9</accession>
<dbReference type="GO" id="GO:0015220">
    <property type="term" value="F:choline transmembrane transporter activity"/>
    <property type="evidence" value="ECO:0007669"/>
    <property type="project" value="TreeGrafter"/>
</dbReference>
<dbReference type="PANTHER" id="PTHR30561">
    <property type="entry name" value="SMR FAMILY PROTON-DEPENDENT DRUG EFFLUX TRANSPORTER SUGE"/>
    <property type="match status" value="1"/>
</dbReference>
<dbReference type="GO" id="GO:0015199">
    <property type="term" value="F:amino-acid betaine transmembrane transporter activity"/>
    <property type="evidence" value="ECO:0007669"/>
    <property type="project" value="TreeGrafter"/>
</dbReference>
<evidence type="ECO:0000256" key="7">
    <source>
        <dbReference type="ARBA" id="ARBA00038032"/>
    </source>
</evidence>
<dbReference type="GO" id="GO:0031460">
    <property type="term" value="P:glycine betaine transport"/>
    <property type="evidence" value="ECO:0007669"/>
    <property type="project" value="TreeGrafter"/>
</dbReference>
<evidence type="ECO:0000256" key="3">
    <source>
        <dbReference type="ARBA" id="ARBA00022475"/>
    </source>
</evidence>
<comment type="subcellular location">
    <subcellularLocation>
        <location evidence="1 8">Cell membrane</location>
        <topology evidence="1 8">Multi-pass membrane protein</topology>
    </subcellularLocation>
</comment>
<dbReference type="InterPro" id="IPR045324">
    <property type="entry name" value="Small_multidrug_res"/>
</dbReference>
<dbReference type="SUPFAM" id="SSF103481">
    <property type="entry name" value="Multidrug resistance efflux transporter EmrE"/>
    <property type="match status" value="1"/>
</dbReference>
<evidence type="ECO:0000256" key="9">
    <source>
        <dbReference type="SAM" id="Phobius"/>
    </source>
</evidence>
<dbReference type="Proteomes" id="UP000198552">
    <property type="component" value="Unassembled WGS sequence"/>
</dbReference>
<keyword evidence="6 9" id="KW-0472">Membrane</keyword>
<evidence type="ECO:0000256" key="5">
    <source>
        <dbReference type="ARBA" id="ARBA00022989"/>
    </source>
</evidence>
<protein>
    <submittedName>
        <fullName evidence="10">Small multidrug resistance pump</fullName>
    </submittedName>
</protein>
<dbReference type="PANTHER" id="PTHR30561:SF1">
    <property type="entry name" value="MULTIDRUG TRANSPORTER EMRE"/>
    <property type="match status" value="1"/>
</dbReference>
<dbReference type="InterPro" id="IPR037185">
    <property type="entry name" value="EmrE-like"/>
</dbReference>
<dbReference type="AlphaFoldDB" id="A0A1G9SVM9"/>
<dbReference type="Gene3D" id="1.10.3730.20">
    <property type="match status" value="1"/>
</dbReference>
<dbReference type="STRING" id="1527607.SAMN05428957_105143"/>
<evidence type="ECO:0000256" key="2">
    <source>
        <dbReference type="ARBA" id="ARBA00022448"/>
    </source>
</evidence>
<dbReference type="Pfam" id="PF00893">
    <property type="entry name" value="Multi_Drug_Res"/>
    <property type="match status" value="1"/>
</dbReference>
<evidence type="ECO:0000313" key="11">
    <source>
        <dbReference type="Proteomes" id="UP000198552"/>
    </source>
</evidence>
<evidence type="ECO:0000256" key="8">
    <source>
        <dbReference type="RuleBase" id="RU003942"/>
    </source>
</evidence>
<evidence type="ECO:0000313" key="10">
    <source>
        <dbReference type="EMBL" id="SDM38885.1"/>
    </source>
</evidence>
<dbReference type="GO" id="GO:1990961">
    <property type="term" value="P:xenobiotic detoxification by transmembrane export across the plasma membrane"/>
    <property type="evidence" value="ECO:0007669"/>
    <property type="project" value="UniProtKB-ARBA"/>
</dbReference>
<dbReference type="OrthoDB" id="9808638at2"/>
<keyword evidence="2" id="KW-0813">Transport</keyword>
<evidence type="ECO:0000256" key="6">
    <source>
        <dbReference type="ARBA" id="ARBA00023136"/>
    </source>
</evidence>
<organism evidence="10 11">
    <name type="scientific">Oryzisolibacter propanilivorax</name>
    <dbReference type="NCBI Taxonomy" id="1527607"/>
    <lineage>
        <taxon>Bacteria</taxon>
        <taxon>Pseudomonadati</taxon>
        <taxon>Pseudomonadota</taxon>
        <taxon>Betaproteobacteria</taxon>
        <taxon>Burkholderiales</taxon>
        <taxon>Comamonadaceae</taxon>
        <taxon>Oryzisolibacter</taxon>
    </lineage>
</organism>
<reference evidence="11" key="1">
    <citation type="submission" date="2016-10" db="EMBL/GenBank/DDBJ databases">
        <authorList>
            <person name="Varghese N."/>
            <person name="Submissions S."/>
        </authorList>
    </citation>
    <scope>NUCLEOTIDE SEQUENCE [LARGE SCALE GENOMIC DNA]</scope>
    <source>
        <strain evidence="11">EPL6</strain>
    </source>
</reference>
<dbReference type="InterPro" id="IPR000390">
    <property type="entry name" value="Small_drug/metabolite_transptr"/>
</dbReference>
<keyword evidence="3" id="KW-1003">Cell membrane</keyword>
<keyword evidence="5 9" id="KW-1133">Transmembrane helix</keyword>
<evidence type="ECO:0000256" key="4">
    <source>
        <dbReference type="ARBA" id="ARBA00022692"/>
    </source>
</evidence>
<sequence>MHPYLLLGIAIASEVVATTALKSSAGFTRLAPALLAVLGYALAFFCLARVMNHLPTGVVYAVWSGLGIVLISLAGWLLHGQKLDLAAIAGMALIVAGVAVMQLFSRSTWH</sequence>
<feature type="transmembrane region" description="Helical" evidence="9">
    <location>
        <begin position="85"/>
        <end position="104"/>
    </location>
</feature>
<evidence type="ECO:0000256" key="1">
    <source>
        <dbReference type="ARBA" id="ARBA00004651"/>
    </source>
</evidence>
<proteinExistence type="inferred from homology"/>
<name>A0A1G9SVM9_9BURK</name>
<dbReference type="EMBL" id="FNHP01000005">
    <property type="protein sequence ID" value="SDM38885.1"/>
    <property type="molecule type" value="Genomic_DNA"/>
</dbReference>
<feature type="transmembrane region" description="Helical" evidence="9">
    <location>
        <begin position="33"/>
        <end position="51"/>
    </location>
</feature>
<dbReference type="GO" id="GO:0015297">
    <property type="term" value="F:antiporter activity"/>
    <property type="evidence" value="ECO:0007669"/>
    <property type="project" value="TreeGrafter"/>
</dbReference>
<feature type="transmembrane region" description="Helical" evidence="9">
    <location>
        <begin position="58"/>
        <end position="79"/>
    </location>
</feature>
<comment type="similarity">
    <text evidence="7 8">Belongs to the drug/metabolite transporter (DMT) superfamily. Small multidrug resistance (SMR) (TC 2.A.7.1) family.</text>
</comment>
<gene>
    <name evidence="10" type="ORF">SAMN05428957_105143</name>
</gene>
<dbReference type="GO" id="GO:0005886">
    <property type="term" value="C:plasma membrane"/>
    <property type="evidence" value="ECO:0007669"/>
    <property type="project" value="UniProtKB-SubCell"/>
</dbReference>